<protein>
    <submittedName>
        <fullName evidence="2">Uncharacterized protein</fullName>
    </submittedName>
</protein>
<feature type="compositionally biased region" description="Basic residues" evidence="1">
    <location>
        <begin position="120"/>
        <end position="137"/>
    </location>
</feature>
<evidence type="ECO:0000313" key="3">
    <source>
        <dbReference type="Proteomes" id="UP000315010"/>
    </source>
</evidence>
<feature type="region of interest" description="Disordered" evidence="1">
    <location>
        <begin position="91"/>
        <end position="137"/>
    </location>
</feature>
<evidence type="ECO:0000256" key="1">
    <source>
        <dbReference type="SAM" id="MobiDB-lite"/>
    </source>
</evidence>
<proteinExistence type="predicted"/>
<feature type="region of interest" description="Disordered" evidence="1">
    <location>
        <begin position="20"/>
        <end position="41"/>
    </location>
</feature>
<keyword evidence="3" id="KW-1185">Reference proteome</keyword>
<dbReference type="Proteomes" id="UP000315010">
    <property type="component" value="Unassembled WGS sequence"/>
</dbReference>
<feature type="compositionally biased region" description="Polar residues" evidence="1">
    <location>
        <begin position="95"/>
        <end position="104"/>
    </location>
</feature>
<name>A0A5C5Z055_9BACT</name>
<reference evidence="2 3" key="1">
    <citation type="submission" date="2019-02" db="EMBL/GenBank/DDBJ databases">
        <title>Deep-cultivation of Planctomycetes and their phenomic and genomic characterization uncovers novel biology.</title>
        <authorList>
            <person name="Wiegand S."/>
            <person name="Jogler M."/>
            <person name="Boedeker C."/>
            <person name="Pinto D."/>
            <person name="Vollmers J."/>
            <person name="Rivas-Marin E."/>
            <person name="Kohn T."/>
            <person name="Peeters S.H."/>
            <person name="Heuer A."/>
            <person name="Rast P."/>
            <person name="Oberbeckmann S."/>
            <person name="Bunk B."/>
            <person name="Jeske O."/>
            <person name="Meyerdierks A."/>
            <person name="Storesund J.E."/>
            <person name="Kallscheuer N."/>
            <person name="Luecker S."/>
            <person name="Lage O.M."/>
            <person name="Pohl T."/>
            <person name="Merkel B.J."/>
            <person name="Hornburger P."/>
            <person name="Mueller R.-W."/>
            <person name="Bruemmer F."/>
            <person name="Labrenz M."/>
            <person name="Spormann A.M."/>
            <person name="Op Den Camp H."/>
            <person name="Overmann J."/>
            <person name="Amann R."/>
            <person name="Jetten M.S.M."/>
            <person name="Mascher T."/>
            <person name="Medema M.H."/>
            <person name="Devos D.P."/>
            <person name="Kaster A.-K."/>
            <person name="Ovreas L."/>
            <person name="Rohde M."/>
            <person name="Galperin M.Y."/>
            <person name="Jogler C."/>
        </authorList>
    </citation>
    <scope>NUCLEOTIDE SEQUENCE [LARGE SCALE GENOMIC DNA]</scope>
    <source>
        <strain evidence="2 3">CA13</strain>
    </source>
</reference>
<dbReference type="EMBL" id="SJPJ01000001">
    <property type="protein sequence ID" value="TWT80386.1"/>
    <property type="molecule type" value="Genomic_DNA"/>
</dbReference>
<dbReference type="AlphaFoldDB" id="A0A5C5Z055"/>
<accession>A0A5C5Z055</accession>
<sequence>MLLDDSSACLAGRNHRVAEQTFGDRSRLRPSADSTRQPNARQLHGEHFRALELCFATKRLRDGSRTRDRQFPKLMLCQLSYFDRCSFRTRLHGTRNPNRSNTRKTAPPEPHRPIAMMRTPKTRCSSRQHRHSQKLNRNTHRALRVRISFVRETKRH</sequence>
<comment type="caution">
    <text evidence="2">The sequence shown here is derived from an EMBL/GenBank/DDBJ whole genome shotgun (WGS) entry which is preliminary data.</text>
</comment>
<gene>
    <name evidence="2" type="ORF">CA13_18010</name>
</gene>
<dbReference type="AntiFam" id="ANF00012">
    <property type="entry name" value="tRNA translation"/>
</dbReference>
<evidence type="ECO:0000313" key="2">
    <source>
        <dbReference type="EMBL" id="TWT80386.1"/>
    </source>
</evidence>
<organism evidence="2 3">
    <name type="scientific">Novipirellula herctigrandis</name>
    <dbReference type="NCBI Taxonomy" id="2527986"/>
    <lineage>
        <taxon>Bacteria</taxon>
        <taxon>Pseudomonadati</taxon>
        <taxon>Planctomycetota</taxon>
        <taxon>Planctomycetia</taxon>
        <taxon>Pirellulales</taxon>
        <taxon>Pirellulaceae</taxon>
        <taxon>Novipirellula</taxon>
    </lineage>
</organism>